<gene>
    <name evidence="6" type="ORF">H1S06_07415</name>
</gene>
<dbReference type="RefSeq" id="WP_181738771.1">
    <property type="nucleotide sequence ID" value="NZ_JACEMT010000043.1"/>
</dbReference>
<dbReference type="InterPro" id="IPR020449">
    <property type="entry name" value="Tscrpt_reg_AraC-type_HTH"/>
</dbReference>
<evidence type="ECO:0000256" key="2">
    <source>
        <dbReference type="ARBA" id="ARBA00023125"/>
    </source>
</evidence>
<dbReference type="InterPro" id="IPR003313">
    <property type="entry name" value="AraC-bd"/>
</dbReference>
<keyword evidence="2" id="KW-0238">DNA-binding</keyword>
<organism evidence="6 7">
    <name type="scientific">Marinobacterium marinum</name>
    <dbReference type="NCBI Taxonomy" id="2756129"/>
    <lineage>
        <taxon>Bacteria</taxon>
        <taxon>Pseudomonadati</taxon>
        <taxon>Pseudomonadota</taxon>
        <taxon>Gammaproteobacteria</taxon>
        <taxon>Oceanospirillales</taxon>
        <taxon>Oceanospirillaceae</taxon>
        <taxon>Marinobacterium</taxon>
    </lineage>
</organism>
<dbReference type="AlphaFoldDB" id="A0A7W1WY23"/>
<dbReference type="GO" id="GO:0043565">
    <property type="term" value="F:sequence-specific DNA binding"/>
    <property type="evidence" value="ECO:0007669"/>
    <property type="project" value="InterPro"/>
</dbReference>
<evidence type="ECO:0000313" key="6">
    <source>
        <dbReference type="EMBL" id="MBA4502191.1"/>
    </source>
</evidence>
<dbReference type="InterPro" id="IPR018060">
    <property type="entry name" value="HTH_AraC"/>
</dbReference>
<dbReference type="PRINTS" id="PR00032">
    <property type="entry name" value="HTHARAC"/>
</dbReference>
<keyword evidence="1" id="KW-0805">Transcription regulation</keyword>
<evidence type="ECO:0000313" key="7">
    <source>
        <dbReference type="Proteomes" id="UP000538931"/>
    </source>
</evidence>
<keyword evidence="7" id="KW-1185">Reference proteome</keyword>
<dbReference type="InterPro" id="IPR009057">
    <property type="entry name" value="Homeodomain-like_sf"/>
</dbReference>
<dbReference type="Gene3D" id="1.10.10.60">
    <property type="entry name" value="Homeodomain-like"/>
    <property type="match status" value="1"/>
</dbReference>
<dbReference type="InterPro" id="IPR037923">
    <property type="entry name" value="HTH-like"/>
</dbReference>
<evidence type="ECO:0000259" key="5">
    <source>
        <dbReference type="PROSITE" id="PS01124"/>
    </source>
</evidence>
<dbReference type="PANTHER" id="PTHR46796">
    <property type="entry name" value="HTH-TYPE TRANSCRIPTIONAL ACTIVATOR RHAS-RELATED"/>
    <property type="match status" value="1"/>
</dbReference>
<dbReference type="PROSITE" id="PS01124">
    <property type="entry name" value="HTH_ARAC_FAMILY_2"/>
    <property type="match status" value="1"/>
</dbReference>
<evidence type="ECO:0000256" key="1">
    <source>
        <dbReference type="ARBA" id="ARBA00023015"/>
    </source>
</evidence>
<dbReference type="InterPro" id="IPR018062">
    <property type="entry name" value="HTH_AraC-typ_CS"/>
</dbReference>
<dbReference type="PANTHER" id="PTHR46796:SF2">
    <property type="entry name" value="TRANSCRIPTIONAL REGULATORY PROTEIN"/>
    <property type="match status" value="1"/>
</dbReference>
<dbReference type="EMBL" id="JACEMT010000043">
    <property type="protein sequence ID" value="MBA4502191.1"/>
    <property type="molecule type" value="Genomic_DNA"/>
</dbReference>
<dbReference type="PROSITE" id="PS00041">
    <property type="entry name" value="HTH_ARAC_FAMILY_1"/>
    <property type="match status" value="1"/>
</dbReference>
<feature type="domain" description="HTH araC/xylS-type" evidence="5">
    <location>
        <begin position="176"/>
        <end position="273"/>
    </location>
</feature>
<dbReference type="GO" id="GO:0003700">
    <property type="term" value="F:DNA-binding transcription factor activity"/>
    <property type="evidence" value="ECO:0007669"/>
    <property type="project" value="InterPro"/>
</dbReference>
<dbReference type="Proteomes" id="UP000538931">
    <property type="component" value="Unassembled WGS sequence"/>
</dbReference>
<dbReference type="Pfam" id="PF02311">
    <property type="entry name" value="AraC_binding"/>
    <property type="match status" value="1"/>
</dbReference>
<sequence length="278" mass="31781">MPDANTPQFWRDSRMPHVELRQIRDTLKTCYAPHSHIQWSLGAITQGCNTFLYRDKQLRVDTGTLVIIDPDAIHACNPIDNQPWGYRMLYIDTDWLTALRYNSRLLESPHWRDIPVATLSDPHCYASYLRMTDCLIDPHRALLEKQTALTEYLTTLLHKLAKQPLPPLPTSTGRIPEIASFLRAHATEDLSLDMLCQHFEISAGHLIRAFKAYSGFTPHGYLINCRVQLGQQALKAGNPIAEAALQAGFADQPHFQRTFKRMVAATPNQYRRTLLNQH</sequence>
<comment type="caution">
    <text evidence="6">The sequence shown here is derived from an EMBL/GenBank/DDBJ whole genome shotgun (WGS) entry which is preliminary data.</text>
</comment>
<evidence type="ECO:0000256" key="4">
    <source>
        <dbReference type="ARBA" id="ARBA00023163"/>
    </source>
</evidence>
<dbReference type="SUPFAM" id="SSF46689">
    <property type="entry name" value="Homeodomain-like"/>
    <property type="match status" value="2"/>
</dbReference>
<protein>
    <submittedName>
        <fullName evidence="6">AraC family transcriptional regulator</fullName>
    </submittedName>
</protein>
<name>A0A7W1WY23_9GAMM</name>
<accession>A0A7W1WY23</accession>
<reference evidence="6 7" key="1">
    <citation type="submission" date="2020-07" db="EMBL/GenBank/DDBJ databases">
        <title>Bacterium isolated from marien macroalgae.</title>
        <authorList>
            <person name="Zhu K."/>
            <person name="Lu D."/>
            <person name="Du Z."/>
        </authorList>
    </citation>
    <scope>NUCLEOTIDE SEQUENCE [LARGE SCALE GENOMIC DNA]</scope>
    <source>
        <strain evidence="6 7">3-1745</strain>
    </source>
</reference>
<keyword evidence="4" id="KW-0804">Transcription</keyword>
<proteinExistence type="predicted"/>
<keyword evidence="3" id="KW-0010">Activator</keyword>
<dbReference type="InterPro" id="IPR050204">
    <property type="entry name" value="AraC_XylS_family_regulators"/>
</dbReference>
<dbReference type="Pfam" id="PF12833">
    <property type="entry name" value="HTH_18"/>
    <property type="match status" value="1"/>
</dbReference>
<dbReference type="SMART" id="SM00342">
    <property type="entry name" value="HTH_ARAC"/>
    <property type="match status" value="1"/>
</dbReference>
<dbReference type="SUPFAM" id="SSF51215">
    <property type="entry name" value="Regulatory protein AraC"/>
    <property type="match status" value="1"/>
</dbReference>
<evidence type="ECO:0000256" key="3">
    <source>
        <dbReference type="ARBA" id="ARBA00023159"/>
    </source>
</evidence>